<dbReference type="AlphaFoldDB" id="X1B176"/>
<comment type="caution">
    <text evidence="1">The sequence shown here is derived from an EMBL/GenBank/DDBJ whole genome shotgun (WGS) entry which is preliminary data.</text>
</comment>
<dbReference type="SUPFAM" id="SSF51126">
    <property type="entry name" value="Pectin lyase-like"/>
    <property type="match status" value="1"/>
</dbReference>
<organism evidence="1">
    <name type="scientific">marine sediment metagenome</name>
    <dbReference type="NCBI Taxonomy" id="412755"/>
    <lineage>
        <taxon>unclassified sequences</taxon>
        <taxon>metagenomes</taxon>
        <taxon>ecological metagenomes</taxon>
    </lineage>
</organism>
<feature type="non-terminal residue" evidence="1">
    <location>
        <position position="1"/>
    </location>
</feature>
<reference evidence="1" key="1">
    <citation type="journal article" date="2014" name="Front. Microbiol.">
        <title>High frequency of phylogenetically diverse reductive dehalogenase-homologous genes in deep subseafloor sedimentary metagenomes.</title>
        <authorList>
            <person name="Kawai M."/>
            <person name="Futagami T."/>
            <person name="Toyoda A."/>
            <person name="Takaki Y."/>
            <person name="Nishi S."/>
            <person name="Hori S."/>
            <person name="Arai W."/>
            <person name="Tsubouchi T."/>
            <person name="Morono Y."/>
            <person name="Uchiyama I."/>
            <person name="Ito T."/>
            <person name="Fujiyama A."/>
            <person name="Inagaki F."/>
            <person name="Takami H."/>
        </authorList>
    </citation>
    <scope>NUCLEOTIDE SEQUENCE</scope>
    <source>
        <strain evidence="1">Expedition CK06-06</strain>
    </source>
</reference>
<proteinExistence type="predicted"/>
<feature type="non-terminal residue" evidence="1">
    <location>
        <position position="296"/>
    </location>
</feature>
<evidence type="ECO:0008006" key="2">
    <source>
        <dbReference type="Google" id="ProtNLM"/>
    </source>
</evidence>
<protein>
    <recommendedName>
        <fullName evidence="2">Right handed beta helix domain-containing protein</fullName>
    </recommendedName>
</protein>
<sequence length="296" mass="31448">TALQTWEEATDIDLVTATKGEVLDCYDSQDHDDYDTIDGATTDADYWRLLRSASGEGHDGTPTIGTTFNSTTDANLLNISESYTFAQDIIATLTVNTATNRSVFITLGGTANGFVGCMAVNASNEGAGELRGFMAQGTNAHIINCLAHNNAGPGFRVHTGGGHLFNCTSDSNATWGFQQSGGTGYVRNCVANNNTSGDYDGNINIRYASSSDATADDNWDAGIKIATGAADFDELNKLHDDDGDFINNNVRVGMRVKETGGPAWANVTEVVDGTELTLDADIFPNGTENYEIDSAY</sequence>
<evidence type="ECO:0000313" key="1">
    <source>
        <dbReference type="EMBL" id="GAG75097.1"/>
    </source>
</evidence>
<dbReference type="InterPro" id="IPR012334">
    <property type="entry name" value="Pectin_lyas_fold"/>
</dbReference>
<dbReference type="Gene3D" id="2.160.20.10">
    <property type="entry name" value="Single-stranded right-handed beta-helix, Pectin lyase-like"/>
    <property type="match status" value="1"/>
</dbReference>
<dbReference type="InterPro" id="IPR011050">
    <property type="entry name" value="Pectin_lyase_fold/virulence"/>
</dbReference>
<gene>
    <name evidence="1" type="ORF">S01H4_34804</name>
</gene>
<name>X1B176_9ZZZZ</name>
<accession>X1B176</accession>
<dbReference type="EMBL" id="BART01018435">
    <property type="protein sequence ID" value="GAG75097.1"/>
    <property type="molecule type" value="Genomic_DNA"/>
</dbReference>